<protein>
    <submittedName>
        <fullName evidence="1">Uncharacterized protein</fullName>
    </submittedName>
</protein>
<reference evidence="1 2" key="1">
    <citation type="journal article" date="2022" name="New Phytol.">
        <title>Ecological generalism drives hyperdiversity of secondary metabolite gene clusters in xylarialean endophytes.</title>
        <authorList>
            <person name="Franco M.E.E."/>
            <person name="Wisecaver J.H."/>
            <person name="Arnold A.E."/>
            <person name="Ju Y.M."/>
            <person name="Slot J.C."/>
            <person name="Ahrendt S."/>
            <person name="Moore L.P."/>
            <person name="Eastman K.E."/>
            <person name="Scott K."/>
            <person name="Konkel Z."/>
            <person name="Mondo S.J."/>
            <person name="Kuo A."/>
            <person name="Hayes R.D."/>
            <person name="Haridas S."/>
            <person name="Andreopoulos B."/>
            <person name="Riley R."/>
            <person name="LaButti K."/>
            <person name="Pangilinan J."/>
            <person name="Lipzen A."/>
            <person name="Amirebrahimi M."/>
            <person name="Yan J."/>
            <person name="Adam C."/>
            <person name="Keymanesh K."/>
            <person name="Ng V."/>
            <person name="Louie K."/>
            <person name="Northen T."/>
            <person name="Drula E."/>
            <person name="Henrissat B."/>
            <person name="Hsieh H.M."/>
            <person name="Youens-Clark K."/>
            <person name="Lutzoni F."/>
            <person name="Miadlikowska J."/>
            <person name="Eastwood D.C."/>
            <person name="Hamelin R.C."/>
            <person name="Grigoriev I.V."/>
            <person name="U'Ren J.M."/>
        </authorList>
    </citation>
    <scope>NUCLEOTIDE SEQUENCE [LARGE SCALE GENOMIC DNA]</scope>
    <source>
        <strain evidence="1 2">ER1909</strain>
    </source>
</reference>
<organism evidence="1 2">
    <name type="scientific">Hypoxylon rubiginosum</name>
    <dbReference type="NCBI Taxonomy" id="110542"/>
    <lineage>
        <taxon>Eukaryota</taxon>
        <taxon>Fungi</taxon>
        <taxon>Dikarya</taxon>
        <taxon>Ascomycota</taxon>
        <taxon>Pezizomycotina</taxon>
        <taxon>Sordariomycetes</taxon>
        <taxon>Xylariomycetidae</taxon>
        <taxon>Xylariales</taxon>
        <taxon>Hypoxylaceae</taxon>
        <taxon>Hypoxylon</taxon>
    </lineage>
</organism>
<name>A0ACC0CL80_9PEZI</name>
<keyword evidence="2" id="KW-1185">Reference proteome</keyword>
<comment type="caution">
    <text evidence="1">The sequence shown here is derived from an EMBL/GenBank/DDBJ whole genome shotgun (WGS) entry which is preliminary data.</text>
</comment>
<accession>A0ACC0CL80</accession>
<dbReference type="EMBL" id="MU394406">
    <property type="protein sequence ID" value="KAI6081153.1"/>
    <property type="molecule type" value="Genomic_DNA"/>
</dbReference>
<gene>
    <name evidence="1" type="ORF">F4821DRAFT_275217</name>
</gene>
<evidence type="ECO:0000313" key="2">
    <source>
        <dbReference type="Proteomes" id="UP001497680"/>
    </source>
</evidence>
<evidence type="ECO:0000313" key="1">
    <source>
        <dbReference type="EMBL" id="KAI6081153.1"/>
    </source>
</evidence>
<dbReference type="Proteomes" id="UP001497680">
    <property type="component" value="Unassembled WGS sequence"/>
</dbReference>
<sequence>MVGKLNPIAILKHTGFTFFGPQFCKNQDKANTAPTRNAALKIYSALSNGHLNAASLNGGNHGILKGYVVDSVTKLLVLCIEKRQMFGLLGADEAFQIIINEWKPESKLEPSHVRLILGSYVTARKKYNGGGESLLADLVDEFTATWETIEKQAAGEEAAKAATEAAAATKLAATEAAPEAATETAVDSDLVPSWPLADFTPEEKHILRDAKLVSELRGVDNERPRAPDVPNRKTKSLEIQKFLSLLTLSYFPKNYRFALYPKPIGYRNYKAKKRGHDRVFGTFSGFTRYAYDMLSKHDRTPVIGFVMFPCHGCQKAVILKKKGDDYADGLELIFFDPQDDVFDKFNVEVTTQLNEVFGSHIKEAHWGGGDPYEATIYEDQMEWVCTYILDVVSDKLWRPKLTNWTDITGWFVPTHARPLVLLSRGENGQGGEGEQGREEGQEYEAEP</sequence>
<proteinExistence type="predicted"/>